<dbReference type="InterPro" id="IPR004443">
    <property type="entry name" value="YjeF_N_dom"/>
</dbReference>
<feature type="region of interest" description="Disordered" evidence="1">
    <location>
        <begin position="333"/>
        <end position="365"/>
    </location>
</feature>
<proteinExistence type="predicted"/>
<dbReference type="AlphaFoldDB" id="A0A8C3C6N8"/>
<feature type="compositionally biased region" description="Pro residues" evidence="1">
    <location>
        <begin position="521"/>
        <end position="543"/>
    </location>
</feature>
<feature type="region of interest" description="Disordered" evidence="1">
    <location>
        <begin position="197"/>
        <end position="221"/>
    </location>
</feature>
<dbReference type="Proteomes" id="UP000694556">
    <property type="component" value="Chromosome 29"/>
</dbReference>
<evidence type="ECO:0000313" key="3">
    <source>
        <dbReference type="Ensembl" id="ENSCMMP00000014572.1"/>
    </source>
</evidence>
<feature type="region of interest" description="Disordered" evidence="1">
    <location>
        <begin position="564"/>
        <end position="583"/>
    </location>
</feature>
<feature type="compositionally biased region" description="Basic and acidic residues" evidence="1">
    <location>
        <begin position="86"/>
        <end position="98"/>
    </location>
</feature>
<dbReference type="Gene3D" id="3.40.50.10260">
    <property type="entry name" value="YjeF N-terminal domain"/>
    <property type="match status" value="1"/>
</dbReference>
<evidence type="ECO:0000256" key="1">
    <source>
        <dbReference type="SAM" id="MobiDB-lite"/>
    </source>
</evidence>
<feature type="domain" description="YjeF N-terminal" evidence="2">
    <location>
        <begin position="371"/>
        <end position="513"/>
    </location>
</feature>
<reference evidence="3" key="2">
    <citation type="submission" date="2025-08" db="UniProtKB">
        <authorList>
            <consortium name="Ensembl"/>
        </authorList>
    </citation>
    <scope>IDENTIFICATION</scope>
</reference>
<protein>
    <recommendedName>
        <fullName evidence="2">YjeF N-terminal domain-containing protein</fullName>
    </recommendedName>
</protein>
<evidence type="ECO:0000313" key="4">
    <source>
        <dbReference type="Proteomes" id="UP000694556"/>
    </source>
</evidence>
<dbReference type="GO" id="GO:0005739">
    <property type="term" value="C:mitochondrion"/>
    <property type="evidence" value="ECO:0007669"/>
    <property type="project" value="TreeGrafter"/>
</dbReference>
<dbReference type="GO" id="GO:0052856">
    <property type="term" value="F:NAD(P)HX epimerase activity"/>
    <property type="evidence" value="ECO:0007669"/>
    <property type="project" value="TreeGrafter"/>
</dbReference>
<name>A0A8C3C6N8_CAIMO</name>
<feature type="region of interest" description="Disordered" evidence="1">
    <location>
        <begin position="68"/>
        <end position="130"/>
    </location>
</feature>
<dbReference type="PANTHER" id="PTHR13232:SF12">
    <property type="entry name" value="YJEF N-TERMINAL DOMAIN-CONTAINING PROTEIN 3"/>
    <property type="match status" value="1"/>
</dbReference>
<feature type="compositionally biased region" description="Low complexity" evidence="1">
    <location>
        <begin position="333"/>
        <end position="346"/>
    </location>
</feature>
<organism evidence="3 4">
    <name type="scientific">Cairina moschata</name>
    <name type="common">Muscovy duck</name>
    <dbReference type="NCBI Taxonomy" id="8855"/>
    <lineage>
        <taxon>Eukaryota</taxon>
        <taxon>Metazoa</taxon>
        <taxon>Chordata</taxon>
        <taxon>Craniata</taxon>
        <taxon>Vertebrata</taxon>
        <taxon>Euteleostomi</taxon>
        <taxon>Archelosauria</taxon>
        <taxon>Archosauria</taxon>
        <taxon>Dinosauria</taxon>
        <taxon>Saurischia</taxon>
        <taxon>Theropoda</taxon>
        <taxon>Coelurosauria</taxon>
        <taxon>Aves</taxon>
        <taxon>Neognathae</taxon>
        <taxon>Galloanserae</taxon>
        <taxon>Anseriformes</taxon>
        <taxon>Anatidae</taxon>
        <taxon>Anatinae</taxon>
        <taxon>Cairina</taxon>
    </lineage>
</organism>
<dbReference type="Pfam" id="PF03853">
    <property type="entry name" value="YjeF_N"/>
    <property type="match status" value="1"/>
</dbReference>
<evidence type="ECO:0000259" key="2">
    <source>
        <dbReference type="Pfam" id="PF03853"/>
    </source>
</evidence>
<dbReference type="InterPro" id="IPR036652">
    <property type="entry name" value="YjeF_N_dom_sf"/>
</dbReference>
<sequence>MLQAVEVQHQGQLRASPGRRALLPGSAFPFEAWGPLSALPFFKGTDFARGAEIFECWSLGAACGQRGRLSPTPLPRGTHRSQHPQLHREHPHGYHEGRASPGTPSIVPSPGCPQRIPRSPEAAGGAFGAAAKGRARAGRAGLCPAQQRLRTGRAASRGSGVWIEAGARLGEQEKICQWINRTSLGRLLVCGAPPPPSRLAGSPVPLRAPSSSHHGHHPRPTMGTIPVPPWALSSSHHGHCSRPAEGTVPLPPWAPSPSRCGNRLHPTMAPSPSHHLHHPIVGIISPATAPSPSHHGHHPCPTVVPVPIPPRSPSPSHHVPFSTQALLPFPLFPATSPAPGATPGPSRGLGATVPPPSPLSQAFPLPSLPRKQPTVLVVCGPAQNGAIGLVCARHLRIFVGIFLRSSSSSPSTRGPQRCLSATQDYEPTIFYPKRSPDPLYRDFTTQCEKMDIPFLSYLPTEVQLINDAYNAVVDAVLGAEAELGEGRGPCAGILATLKHVRIPIVSLDVPSGPAPRSRRGPPSPDLSPCPPPARGQPRGPPAAPGLAASPRFASSEGWRRLSEDAFRASPINNKLPELRHDVI</sequence>
<dbReference type="InterPro" id="IPR032976">
    <property type="entry name" value="YJEFN_prot_NAXE-like"/>
</dbReference>
<dbReference type="Ensembl" id="ENSCMMT00000016060.1">
    <property type="protein sequence ID" value="ENSCMMP00000014572.1"/>
    <property type="gene ID" value="ENSCMMG00000009301.1"/>
</dbReference>
<reference evidence="3" key="3">
    <citation type="submission" date="2025-09" db="UniProtKB">
        <authorList>
            <consortium name="Ensembl"/>
        </authorList>
    </citation>
    <scope>IDENTIFICATION</scope>
</reference>
<keyword evidence="4" id="KW-1185">Reference proteome</keyword>
<feature type="region of interest" description="Disordered" evidence="1">
    <location>
        <begin position="508"/>
        <end position="555"/>
    </location>
</feature>
<dbReference type="SUPFAM" id="SSF64153">
    <property type="entry name" value="YjeF N-terminal domain-like"/>
    <property type="match status" value="1"/>
</dbReference>
<dbReference type="PANTHER" id="PTHR13232">
    <property type="entry name" value="NAD(P)H-HYDRATE EPIMERASE"/>
    <property type="match status" value="1"/>
</dbReference>
<reference evidence="3" key="1">
    <citation type="submission" date="2018-09" db="EMBL/GenBank/DDBJ databases">
        <title>Common duck and Muscovy duck high density SNP chip.</title>
        <authorList>
            <person name="Vignal A."/>
            <person name="Thebault N."/>
            <person name="Warren W.C."/>
        </authorList>
    </citation>
    <scope>NUCLEOTIDE SEQUENCE [LARGE SCALE GENOMIC DNA]</scope>
</reference>
<accession>A0A8C3C6N8</accession>